<evidence type="ECO:0000256" key="1">
    <source>
        <dbReference type="SAM" id="MobiDB-lite"/>
    </source>
</evidence>
<dbReference type="AlphaFoldDB" id="A0A934WSN4"/>
<protein>
    <submittedName>
        <fullName evidence="2">Uncharacterized protein</fullName>
    </submittedName>
</protein>
<accession>A0A934WSN4</accession>
<dbReference type="Proteomes" id="UP000633365">
    <property type="component" value="Unassembled WGS sequence"/>
</dbReference>
<feature type="compositionally biased region" description="Polar residues" evidence="1">
    <location>
        <begin position="39"/>
        <end position="53"/>
    </location>
</feature>
<feature type="compositionally biased region" description="Polar residues" evidence="1">
    <location>
        <begin position="13"/>
        <end position="28"/>
    </location>
</feature>
<organism evidence="2 3">
    <name type="scientific">Ruminococcus difficilis</name>
    <dbReference type="NCBI Taxonomy" id="2763069"/>
    <lineage>
        <taxon>Bacteria</taxon>
        <taxon>Bacillati</taxon>
        <taxon>Bacillota</taxon>
        <taxon>Clostridia</taxon>
        <taxon>Eubacteriales</taxon>
        <taxon>Oscillospiraceae</taxon>
        <taxon>Ruminococcus</taxon>
    </lineage>
</organism>
<name>A0A934WSN4_9FIRM</name>
<comment type="caution">
    <text evidence="2">The sequence shown here is derived from an EMBL/GenBank/DDBJ whole genome shotgun (WGS) entry which is preliminary data.</text>
</comment>
<feature type="region of interest" description="Disordered" evidence="1">
    <location>
        <begin position="1"/>
        <end position="53"/>
    </location>
</feature>
<evidence type="ECO:0000313" key="2">
    <source>
        <dbReference type="EMBL" id="MBK6089217.1"/>
    </source>
</evidence>
<proteinExistence type="predicted"/>
<gene>
    <name evidence="2" type="ORF">JKK62_11305</name>
</gene>
<keyword evidence="3" id="KW-1185">Reference proteome</keyword>
<dbReference type="EMBL" id="JAEQMG010000118">
    <property type="protein sequence ID" value="MBK6089217.1"/>
    <property type="molecule type" value="Genomic_DNA"/>
</dbReference>
<reference evidence="2" key="1">
    <citation type="submission" date="2021-01" db="EMBL/GenBank/DDBJ databases">
        <title>Genome public.</title>
        <authorList>
            <person name="Liu C."/>
            <person name="Sun Q."/>
        </authorList>
    </citation>
    <scope>NUCLEOTIDE SEQUENCE</scope>
    <source>
        <strain evidence="2">M6</strain>
    </source>
</reference>
<sequence length="53" mass="5964">MSKKKNTKKQNPDEQTVEQMHTVSSNEMTGAVPSDRSRSYSNCKDVQTGKNCE</sequence>
<dbReference type="RefSeq" id="WP_176753538.1">
    <property type="nucleotide sequence ID" value="NZ_JAEQMG010000118.1"/>
</dbReference>
<evidence type="ECO:0000313" key="3">
    <source>
        <dbReference type="Proteomes" id="UP000633365"/>
    </source>
</evidence>